<sequence>MVMLTGRVLSTREVTGMMGDVAVVWGAYVVVRMDGLGDPVTVIDATASCDVPVASGATYRFRLQRARLPLAVTMDAEPPPAADLLVVACEPLGLGQPS</sequence>
<dbReference type="STRING" id="633149.Bresu_1838"/>
<organism evidence="1 2">
    <name type="scientific">Brevundimonas subvibrioides (strain ATCC 15264 / DSM 4735 / LMG 14903 / NBRC 16000 / CB 81)</name>
    <name type="common">Caulobacter subvibrioides</name>
    <dbReference type="NCBI Taxonomy" id="633149"/>
    <lineage>
        <taxon>Bacteria</taxon>
        <taxon>Pseudomonadati</taxon>
        <taxon>Pseudomonadota</taxon>
        <taxon>Alphaproteobacteria</taxon>
        <taxon>Caulobacterales</taxon>
        <taxon>Caulobacteraceae</taxon>
        <taxon>Brevundimonas</taxon>
    </lineage>
</organism>
<dbReference type="GO" id="GO:0016301">
    <property type="term" value="F:kinase activity"/>
    <property type="evidence" value="ECO:0007669"/>
    <property type="project" value="UniProtKB-KW"/>
</dbReference>
<dbReference type="AlphaFoldDB" id="D9QHI3"/>
<keyword evidence="1" id="KW-0808">Transferase</keyword>
<dbReference type="InParanoid" id="D9QHI3"/>
<keyword evidence="2" id="KW-1185">Reference proteome</keyword>
<evidence type="ECO:0000313" key="2">
    <source>
        <dbReference type="Proteomes" id="UP000002696"/>
    </source>
</evidence>
<protein>
    <submittedName>
        <fullName evidence="1">Galactokinase</fullName>
    </submittedName>
</protein>
<name>D9QHI3_BRESC</name>
<dbReference type="HOGENOM" id="CLU_2328295_0_0_5"/>
<dbReference type="Proteomes" id="UP000002696">
    <property type="component" value="Chromosome"/>
</dbReference>
<reference evidence="2" key="1">
    <citation type="journal article" date="2011" name="J. Bacteriol.">
        <title>Genome sequences of eight morphologically diverse alphaproteobacteria.</title>
        <authorList>
            <consortium name="US DOE Joint Genome Institute"/>
            <person name="Brown P.J."/>
            <person name="Kysela D.T."/>
            <person name="Buechlein A."/>
            <person name="Hemmerich C."/>
            <person name="Brun Y.V."/>
        </authorList>
    </citation>
    <scope>NUCLEOTIDE SEQUENCE [LARGE SCALE GENOMIC DNA]</scope>
    <source>
        <strain evidence="2">ATCC 15264 / DSM 4735 / LMG 14903 / NBRC 16000 / CB 81</strain>
    </source>
</reference>
<dbReference type="KEGG" id="bsb:Bresu_1838"/>
<keyword evidence="1" id="KW-0418">Kinase</keyword>
<dbReference type="EMBL" id="CP002102">
    <property type="protein sequence ID" value="ADL01149.1"/>
    <property type="molecule type" value="Genomic_DNA"/>
</dbReference>
<proteinExistence type="predicted"/>
<dbReference type="RefSeq" id="WP_013269250.1">
    <property type="nucleotide sequence ID" value="NC_014375.1"/>
</dbReference>
<evidence type="ECO:0000313" key="1">
    <source>
        <dbReference type="EMBL" id="ADL01149.1"/>
    </source>
</evidence>
<gene>
    <name evidence="1" type="ordered locus">Bresu_1838</name>
</gene>
<accession>D9QHI3</accession>